<comment type="caution">
    <text evidence="1">The sequence shown here is derived from an EMBL/GenBank/DDBJ whole genome shotgun (WGS) entry which is preliminary data.</text>
</comment>
<accession>A0A4U0YWT8</accession>
<sequence length="111" mass="12262">MPKPSAIIAAELRVALDRHLAAEGFSVSQRDFTIETVTDWTPTLGISNLYNGVDESMESIISEVMRTEVVKLICADRAKASAETIIADDNADMSRLPRAERIARWRSAGNR</sequence>
<dbReference type="RefSeq" id="WP_136792890.1">
    <property type="nucleotide sequence ID" value="NZ_SWAU01000113.1"/>
</dbReference>
<dbReference type="AlphaFoldDB" id="A0A4U0YWT8"/>
<evidence type="ECO:0000313" key="2">
    <source>
        <dbReference type="Proteomes" id="UP000306340"/>
    </source>
</evidence>
<evidence type="ECO:0000313" key="1">
    <source>
        <dbReference type="EMBL" id="TKA96218.1"/>
    </source>
</evidence>
<dbReference type="EMBL" id="SWAU01000113">
    <property type="protein sequence ID" value="TKA96218.1"/>
    <property type="molecule type" value="Genomic_DNA"/>
</dbReference>
<protein>
    <submittedName>
        <fullName evidence="1">Uncharacterized protein</fullName>
    </submittedName>
</protein>
<name>A0A4U0YWT8_9RHOB</name>
<gene>
    <name evidence="1" type="ORF">FAZ78_12620</name>
</gene>
<reference evidence="1 2" key="1">
    <citation type="submission" date="2019-04" db="EMBL/GenBank/DDBJ databases">
        <title>Crypto-aerobic microbial life in anoxic (sulfidic) marine sediments.</title>
        <authorList>
            <person name="Bhattacharya S."/>
            <person name="Roy C."/>
            <person name="Mondal N."/>
            <person name="Sarkar J."/>
            <person name="Mandal S."/>
            <person name="Rameez M.J."/>
            <person name="Ghosh W."/>
        </authorList>
    </citation>
    <scope>NUCLEOTIDE SEQUENCE [LARGE SCALE GENOMIC DNA]</scope>
    <source>
        <strain evidence="1 2">SBBC</strain>
    </source>
</reference>
<organism evidence="1 2">
    <name type="scientific">Cereibacter changlensis</name>
    <dbReference type="NCBI Taxonomy" id="402884"/>
    <lineage>
        <taxon>Bacteria</taxon>
        <taxon>Pseudomonadati</taxon>
        <taxon>Pseudomonadota</taxon>
        <taxon>Alphaproteobacteria</taxon>
        <taxon>Rhodobacterales</taxon>
        <taxon>Paracoccaceae</taxon>
        <taxon>Cereibacter</taxon>
    </lineage>
</organism>
<proteinExistence type="predicted"/>
<dbReference type="Proteomes" id="UP000306340">
    <property type="component" value="Unassembled WGS sequence"/>
</dbReference>